<feature type="domain" description="Sialate O-acetylesterase" evidence="2">
    <location>
        <begin position="108"/>
        <end position="369"/>
    </location>
</feature>
<dbReference type="EMBL" id="CP139558">
    <property type="protein sequence ID" value="WPU96321.1"/>
    <property type="molecule type" value="Genomic_DNA"/>
</dbReference>
<dbReference type="Proteomes" id="UP001324380">
    <property type="component" value="Chromosome"/>
</dbReference>
<dbReference type="InterPro" id="IPR005181">
    <property type="entry name" value="SASA"/>
</dbReference>
<organism evidence="3 4">
    <name type="scientific">Mucilaginibacter sabulilitoris</name>
    <dbReference type="NCBI Taxonomy" id="1173583"/>
    <lineage>
        <taxon>Bacteria</taxon>
        <taxon>Pseudomonadati</taxon>
        <taxon>Bacteroidota</taxon>
        <taxon>Sphingobacteriia</taxon>
        <taxon>Sphingobacteriales</taxon>
        <taxon>Sphingobacteriaceae</taxon>
        <taxon>Mucilaginibacter</taxon>
    </lineage>
</organism>
<dbReference type="InterPro" id="IPR036514">
    <property type="entry name" value="SGNH_hydro_sf"/>
</dbReference>
<protein>
    <submittedName>
        <fullName evidence="3">Sialate O-acetylesterase</fullName>
    </submittedName>
</protein>
<evidence type="ECO:0000313" key="4">
    <source>
        <dbReference type="Proteomes" id="UP001324380"/>
    </source>
</evidence>
<dbReference type="PANTHER" id="PTHR22901">
    <property type="entry name" value="SIALATE O-ACETYLESTERASE"/>
    <property type="match status" value="1"/>
</dbReference>
<keyword evidence="1" id="KW-0378">Hydrolase</keyword>
<dbReference type="PANTHER" id="PTHR22901:SF0">
    <property type="entry name" value="SIALATE O-ACETYLESTERASE"/>
    <property type="match status" value="1"/>
</dbReference>
<dbReference type="InterPro" id="IPR039329">
    <property type="entry name" value="SIAE"/>
</dbReference>
<accession>A0ABZ0TU95</accession>
<dbReference type="RefSeq" id="WP_321565420.1">
    <property type="nucleotide sequence ID" value="NZ_CP139558.1"/>
</dbReference>
<evidence type="ECO:0000256" key="1">
    <source>
        <dbReference type="ARBA" id="ARBA00022801"/>
    </source>
</evidence>
<reference evidence="3 4" key="1">
    <citation type="submission" date="2023-11" db="EMBL/GenBank/DDBJ databases">
        <title>Analysis of the Genomes of Mucilaginibacter gossypii cycad 4 and M. sabulilitoris SNA2: microbes with the potential for plant growth promotion.</title>
        <authorList>
            <person name="Hirsch A.M."/>
            <person name="Humm E."/>
            <person name="Rubbi M."/>
            <person name="Del Vecchio G."/>
            <person name="Ha S.M."/>
            <person name="Pellegrini M."/>
            <person name="Gunsalus R.P."/>
        </authorList>
    </citation>
    <scope>NUCLEOTIDE SEQUENCE [LARGE SCALE GENOMIC DNA]</scope>
    <source>
        <strain evidence="3 4">SNA2</strain>
    </source>
</reference>
<gene>
    <name evidence="3" type="ORF">SNE25_12410</name>
</gene>
<name>A0ABZ0TU95_9SPHI</name>
<dbReference type="Gene3D" id="3.40.50.1110">
    <property type="entry name" value="SGNH hydrolase"/>
    <property type="match status" value="1"/>
</dbReference>
<evidence type="ECO:0000313" key="3">
    <source>
        <dbReference type="EMBL" id="WPU96321.1"/>
    </source>
</evidence>
<proteinExistence type="predicted"/>
<dbReference type="SUPFAM" id="SSF52266">
    <property type="entry name" value="SGNH hydrolase"/>
    <property type="match status" value="1"/>
</dbReference>
<dbReference type="Pfam" id="PF03629">
    <property type="entry name" value="SASA"/>
    <property type="match status" value="1"/>
</dbReference>
<keyword evidence="4" id="KW-1185">Reference proteome</keyword>
<evidence type="ECO:0000259" key="2">
    <source>
        <dbReference type="Pfam" id="PF03629"/>
    </source>
</evidence>
<sequence length="487" mass="54160">MFSHVKISLSTLFVLLITFYANAQLKLPNVITSNMVLQQQQPVPVWGWAGKGATVSVQFGGQEKSTKADENGYWKISLSSLKASAEPAQMTIISAGQTITLNNILVGEVWLCSGQSNMEYPMKKGYSRTPPARGADSAAMELSVNNPQIRLFNVKRDLSGPDVVTTGWQECKGEALEQFSALGYFFAKNIQNKLQVPIGILFTSWGGTQIEPWTPVSAYLKMPAFKDEATKTPKLMNGVEPGKIYNSMVKPLAPYALKGFLWYQGESNVVTEDSIRYADKMQALIESWREAWGNNKLPFYDVMLAPHYYTHRKDKLPHNSETLPLIWEAQTAALAIPNTEIVTVSDLVDNLDDIHPSYKWEVGRRMAALVLSKKYGYKNMEFTGPRFKSMQVKGDKIVLTFTHSKGLKTSDGQPVNWLTIAGNDGKFVDAKAEIEGDKVSVSSPQVTEPKQVRLGWNEIAEPNLVNGAGLPAVPFRTDHTKWAYQLP</sequence>